<dbReference type="PRINTS" id="PR00183">
    <property type="entry name" value="ECOLIPORIN"/>
</dbReference>
<dbReference type="PANTHER" id="PTHR34501">
    <property type="entry name" value="PROTEIN YDDL-RELATED"/>
    <property type="match status" value="1"/>
</dbReference>
<dbReference type="SUPFAM" id="SSF56935">
    <property type="entry name" value="Porins"/>
    <property type="match status" value="1"/>
</dbReference>
<proteinExistence type="predicted"/>
<dbReference type="InterPro" id="IPR001702">
    <property type="entry name" value="Porin_Gram-ve"/>
</dbReference>
<reference evidence="2" key="1">
    <citation type="submission" date="2019-05" db="EMBL/GenBank/DDBJ databases">
        <authorList>
            <consortium name="Pathogen Informatics"/>
        </authorList>
    </citation>
    <scope>NUCLEOTIDE SEQUENCE [LARGE SCALE GENOMIC DNA]</scope>
    <source>
        <strain evidence="2">NCTC12965</strain>
    </source>
</reference>
<name>A0A4V6Z348_SERFO</name>
<organism evidence="2">
    <name type="scientific">Serratia fonticola</name>
    <dbReference type="NCBI Taxonomy" id="47917"/>
    <lineage>
        <taxon>Bacteria</taxon>
        <taxon>Pseudomonadati</taxon>
        <taxon>Pseudomonadota</taxon>
        <taxon>Gammaproteobacteria</taxon>
        <taxon>Enterobacterales</taxon>
        <taxon>Yersiniaceae</taxon>
        <taxon>Serratia</taxon>
    </lineage>
</organism>
<dbReference type="AlphaFoldDB" id="A0A4V6Z348"/>
<dbReference type="GO" id="GO:0015288">
    <property type="term" value="F:porin activity"/>
    <property type="evidence" value="ECO:0007669"/>
    <property type="project" value="InterPro"/>
</dbReference>
<dbReference type="Pfam" id="PF00267">
    <property type="entry name" value="Porin_1"/>
    <property type="match status" value="1"/>
</dbReference>
<dbReference type="PANTHER" id="PTHR34501:SF2">
    <property type="entry name" value="OUTER MEMBRANE PORIN F-RELATED"/>
    <property type="match status" value="1"/>
</dbReference>
<dbReference type="GO" id="GO:0009279">
    <property type="term" value="C:cell outer membrane"/>
    <property type="evidence" value="ECO:0007669"/>
    <property type="project" value="InterPro"/>
</dbReference>
<dbReference type="Gene3D" id="2.40.160.10">
    <property type="entry name" value="Porin"/>
    <property type="match status" value="1"/>
</dbReference>
<dbReference type="InterPro" id="IPR023614">
    <property type="entry name" value="Porin_dom_sf"/>
</dbReference>
<evidence type="ECO:0000313" key="2">
    <source>
        <dbReference type="EMBL" id="VTR54128.1"/>
    </source>
</evidence>
<dbReference type="EMBL" id="CABEEZ010000132">
    <property type="protein sequence ID" value="VTR54128.1"/>
    <property type="molecule type" value="Genomic_DNA"/>
</dbReference>
<protein>
    <submittedName>
        <fullName evidence="2">Porin OmpN</fullName>
    </submittedName>
</protein>
<keyword evidence="1" id="KW-0732">Signal</keyword>
<evidence type="ECO:0000256" key="1">
    <source>
        <dbReference type="ARBA" id="ARBA00022729"/>
    </source>
</evidence>
<gene>
    <name evidence="2" type="primary">ompN_3</name>
    <name evidence="2" type="ORF">NCTC12965_06672</name>
</gene>
<sequence>MASGNIRSPPTIANRMALKTLKPVLVLLALKVKNFGSFDYGRNYGVIYDVAAWTDMLPEFGDDTYIKTDNFMTGRANGVATYRNNDFFAWSTA</sequence>
<dbReference type="GO" id="GO:0034220">
    <property type="term" value="P:monoatomic ion transmembrane transport"/>
    <property type="evidence" value="ECO:0007669"/>
    <property type="project" value="InterPro"/>
</dbReference>
<dbReference type="InterPro" id="IPR001897">
    <property type="entry name" value="Porin_gammaproteobac"/>
</dbReference>
<accession>A0A4V6Z348</accession>
<dbReference type="InterPro" id="IPR050298">
    <property type="entry name" value="Gram-neg_bact_OMP"/>
</dbReference>